<dbReference type="AlphaFoldDB" id="A0A4U0XZ80"/>
<protein>
    <recommendedName>
        <fullName evidence="2">Hypervirulence associated protein TUDOR domain-containing protein</fullName>
    </recommendedName>
</protein>
<dbReference type="InterPro" id="IPR021331">
    <property type="entry name" value="Hva1_TUDOR"/>
</dbReference>
<feature type="compositionally biased region" description="Basic and acidic residues" evidence="1">
    <location>
        <begin position="173"/>
        <end position="209"/>
    </location>
</feature>
<feature type="compositionally biased region" description="Low complexity" evidence="1">
    <location>
        <begin position="1"/>
        <end position="29"/>
    </location>
</feature>
<organism evidence="3 4">
    <name type="scientific">Friedmanniomyces simplex</name>
    <dbReference type="NCBI Taxonomy" id="329884"/>
    <lineage>
        <taxon>Eukaryota</taxon>
        <taxon>Fungi</taxon>
        <taxon>Dikarya</taxon>
        <taxon>Ascomycota</taxon>
        <taxon>Pezizomycotina</taxon>
        <taxon>Dothideomycetes</taxon>
        <taxon>Dothideomycetidae</taxon>
        <taxon>Mycosphaerellales</taxon>
        <taxon>Teratosphaeriaceae</taxon>
        <taxon>Friedmanniomyces</taxon>
    </lineage>
</organism>
<evidence type="ECO:0000256" key="1">
    <source>
        <dbReference type="SAM" id="MobiDB-lite"/>
    </source>
</evidence>
<reference evidence="3 4" key="1">
    <citation type="submission" date="2017-03" db="EMBL/GenBank/DDBJ databases">
        <title>Genomes of endolithic fungi from Antarctica.</title>
        <authorList>
            <person name="Coleine C."/>
            <person name="Masonjones S."/>
            <person name="Stajich J.E."/>
        </authorList>
    </citation>
    <scope>NUCLEOTIDE SEQUENCE [LARGE SCALE GENOMIC DNA]</scope>
    <source>
        <strain evidence="3 4">CCFEE 5184</strain>
    </source>
</reference>
<feature type="compositionally biased region" description="Basic and acidic residues" evidence="1">
    <location>
        <begin position="238"/>
        <end position="248"/>
    </location>
</feature>
<sequence length="318" mass="33717">MEPSAPIASQAQAQAPAAAPQPISTSTSTLANLTPSPLLYKHNNNRHLSAQLDYTPQLYSPTQAEIDTHPIIVKRYSPIREEEVATGLGCIAPPDESHSRQETIATSSTMADKEIKEGDQVSWQWSGSRPGGTVDEIKDHGELSITSKKGNEIKKNADPEDPAVKVSRSGNDVVKRAHELDVEEEGDKHKEAAGEEKTVGDDDNKKDADGEAANGDAIAKTGEKRKAAADGDEDAEAEKEAEADEKPANAKKAKTTGAAAAPKANGEKAAPKKKGRPAKKDANGTSSKAKAEPKKKREPKKAATESGQPRRSGRNAAK</sequence>
<feature type="region of interest" description="Disordered" evidence="1">
    <location>
        <begin position="92"/>
        <end position="318"/>
    </location>
</feature>
<accession>A0A4U0XZ80</accession>
<evidence type="ECO:0000313" key="4">
    <source>
        <dbReference type="Proteomes" id="UP000309340"/>
    </source>
</evidence>
<name>A0A4U0XZ80_9PEZI</name>
<gene>
    <name evidence="3" type="ORF">B0A55_01522</name>
</gene>
<keyword evidence="4" id="KW-1185">Reference proteome</keyword>
<dbReference type="OrthoDB" id="2131339at2759"/>
<feature type="compositionally biased region" description="Basic and acidic residues" evidence="1">
    <location>
        <begin position="149"/>
        <end position="158"/>
    </location>
</feature>
<dbReference type="Proteomes" id="UP000309340">
    <property type="component" value="Unassembled WGS sequence"/>
</dbReference>
<feature type="domain" description="Hypervirulence associated protein TUDOR" evidence="2">
    <location>
        <begin position="118"/>
        <end position="180"/>
    </location>
</feature>
<dbReference type="EMBL" id="NAJQ01000041">
    <property type="protein sequence ID" value="TKA82051.1"/>
    <property type="molecule type" value="Genomic_DNA"/>
</dbReference>
<feature type="region of interest" description="Disordered" evidence="1">
    <location>
        <begin position="1"/>
        <end position="38"/>
    </location>
</feature>
<feature type="compositionally biased region" description="Low complexity" evidence="1">
    <location>
        <begin position="255"/>
        <end position="264"/>
    </location>
</feature>
<proteinExistence type="predicted"/>
<evidence type="ECO:0000313" key="3">
    <source>
        <dbReference type="EMBL" id="TKA82051.1"/>
    </source>
</evidence>
<evidence type="ECO:0000259" key="2">
    <source>
        <dbReference type="Pfam" id="PF11160"/>
    </source>
</evidence>
<dbReference type="Pfam" id="PF11160">
    <property type="entry name" value="Hva1_TUDOR"/>
    <property type="match status" value="1"/>
</dbReference>
<comment type="caution">
    <text evidence="3">The sequence shown here is derived from an EMBL/GenBank/DDBJ whole genome shotgun (WGS) entry which is preliminary data.</text>
</comment>